<dbReference type="OrthoDB" id="2898509at2759"/>
<reference evidence="3 4" key="1">
    <citation type="journal article" date="2011" name="Nat. Biotechnol.">
        <title>Comparative genomic analysis of the thermophilic biomass-degrading fungi Myceliophthora thermophila and Thielavia terrestris.</title>
        <authorList>
            <person name="Berka R.M."/>
            <person name="Grigoriev I.V."/>
            <person name="Otillar R."/>
            <person name="Salamov A."/>
            <person name="Grimwood J."/>
            <person name="Reid I."/>
            <person name="Ishmael N."/>
            <person name="John T."/>
            <person name="Darmond C."/>
            <person name="Moisan M.-C."/>
            <person name="Henrissat B."/>
            <person name="Coutinho P.M."/>
            <person name="Lombard V."/>
            <person name="Natvig D.O."/>
            <person name="Lindquist E."/>
            <person name="Schmutz J."/>
            <person name="Lucas S."/>
            <person name="Harris P."/>
            <person name="Powlowski J."/>
            <person name="Bellemare A."/>
            <person name="Taylor D."/>
            <person name="Butler G."/>
            <person name="de Vries R.P."/>
            <person name="Allijn I.E."/>
            <person name="van den Brink J."/>
            <person name="Ushinsky S."/>
            <person name="Storms R."/>
            <person name="Powell A.J."/>
            <person name="Paulsen I.T."/>
            <person name="Elbourne L.D.H."/>
            <person name="Baker S.E."/>
            <person name="Magnuson J."/>
            <person name="LaBoissiere S."/>
            <person name="Clutterbuck A.J."/>
            <person name="Martinez D."/>
            <person name="Wogulis M."/>
            <person name="de Leon A.L."/>
            <person name="Rey M.W."/>
            <person name="Tsang A."/>
        </authorList>
    </citation>
    <scope>NUCLEOTIDE SEQUENCE [LARGE SCALE GENOMIC DNA]</scope>
    <source>
        <strain evidence="4">ATCC 42464 / BCRC 31852 / DSM 1799</strain>
    </source>
</reference>
<dbReference type="InterPro" id="IPR036291">
    <property type="entry name" value="NAD(P)-bd_dom_sf"/>
</dbReference>
<evidence type="ECO:0000313" key="3">
    <source>
        <dbReference type="EMBL" id="AEO56691.1"/>
    </source>
</evidence>
<dbReference type="InterPro" id="IPR052228">
    <property type="entry name" value="Sec_Metab_Biosynth_Oxidored"/>
</dbReference>
<dbReference type="HOGENOM" id="CLU_044999_0_1_1"/>
<dbReference type="AlphaFoldDB" id="G2QAJ5"/>
<feature type="compositionally biased region" description="Gly residues" evidence="2">
    <location>
        <begin position="272"/>
        <end position="285"/>
    </location>
</feature>
<accession>G2QAJ5</accession>
<dbReference type="Gene3D" id="3.40.50.720">
    <property type="entry name" value="NAD(P)-binding Rossmann-like Domain"/>
    <property type="match status" value="1"/>
</dbReference>
<dbReference type="InterPro" id="IPR002347">
    <property type="entry name" value="SDR_fam"/>
</dbReference>
<proteinExistence type="predicted"/>
<evidence type="ECO:0000256" key="1">
    <source>
        <dbReference type="ARBA" id="ARBA00023002"/>
    </source>
</evidence>
<dbReference type="GO" id="GO:0016491">
    <property type="term" value="F:oxidoreductase activity"/>
    <property type="evidence" value="ECO:0007669"/>
    <property type="project" value="UniProtKB-KW"/>
</dbReference>
<dbReference type="SUPFAM" id="SSF51735">
    <property type="entry name" value="NAD(P)-binding Rossmann-fold domains"/>
    <property type="match status" value="1"/>
</dbReference>
<dbReference type="OMA" id="AGTHEGQ"/>
<dbReference type="InParanoid" id="G2QAJ5"/>
<dbReference type="RefSeq" id="XP_003661936.1">
    <property type="nucleotide sequence ID" value="XM_003661888.1"/>
</dbReference>
<keyword evidence="1" id="KW-0560">Oxidoreductase</keyword>
<dbReference type="PANTHER" id="PTHR47534">
    <property type="entry name" value="YALI0E05731P"/>
    <property type="match status" value="1"/>
</dbReference>
<dbReference type="KEGG" id="mtm:MYCTH_78796"/>
<dbReference type="eggNOG" id="ENOG502S0SX">
    <property type="taxonomic scope" value="Eukaryota"/>
</dbReference>
<feature type="region of interest" description="Disordered" evidence="2">
    <location>
        <begin position="268"/>
        <end position="314"/>
    </location>
</feature>
<keyword evidence="4" id="KW-1185">Reference proteome</keyword>
<sequence length="354" mass="36935">MVTLNQIRASNSIVGTSLGPGLVAVFAGATSGIGEATLKQFVKHAVKPRIYFLGRSKGSGDRVRAELQKINPEGEYNFISVDVSLLRSVDDVCREIGAKESAINLLFLSTGTIVRGNETAEGLHYFAAVAYYARMRFVVNLLPLLQRATGLRRVVTVAAGTKEGLVDAGDMQGRRASVRALRGHVASLATLALEAVAARRAPGVAFVHDYPGYVQTPLGQRDATGLTAVVLAAANAVLGLLAPLIAVPLDESGERHLFLATSARFPPRDINGDGGGSESGGGDGSGVPLPAGVAVARGTDGETGSGVYSVDQDAESAPAKVERLLDGLRKDGTAEKVWTDLETEFVRITGATSI</sequence>
<organism evidence="3 4">
    <name type="scientific">Thermothelomyces thermophilus (strain ATCC 42464 / BCRC 31852 / DSM 1799)</name>
    <name type="common">Sporotrichum thermophile</name>
    <dbReference type="NCBI Taxonomy" id="573729"/>
    <lineage>
        <taxon>Eukaryota</taxon>
        <taxon>Fungi</taxon>
        <taxon>Dikarya</taxon>
        <taxon>Ascomycota</taxon>
        <taxon>Pezizomycotina</taxon>
        <taxon>Sordariomycetes</taxon>
        <taxon>Sordariomycetidae</taxon>
        <taxon>Sordariales</taxon>
        <taxon>Chaetomiaceae</taxon>
        <taxon>Thermothelomyces</taxon>
    </lineage>
</organism>
<dbReference type="VEuPathDB" id="FungiDB:MYCTH_78796"/>
<gene>
    <name evidence="3" type="ORF">MYCTH_78796</name>
</gene>
<name>G2QAJ5_THET4</name>
<dbReference type="EMBL" id="CP003003">
    <property type="protein sequence ID" value="AEO56691.1"/>
    <property type="molecule type" value="Genomic_DNA"/>
</dbReference>
<dbReference type="GeneID" id="11510741"/>
<evidence type="ECO:0000313" key="4">
    <source>
        <dbReference type="Proteomes" id="UP000007322"/>
    </source>
</evidence>
<dbReference type="Proteomes" id="UP000007322">
    <property type="component" value="Chromosome 2"/>
</dbReference>
<protein>
    <submittedName>
        <fullName evidence="3">Hydrogenase/reductase-like protein</fullName>
    </submittedName>
</protein>
<dbReference type="Pfam" id="PF00106">
    <property type="entry name" value="adh_short"/>
    <property type="match status" value="1"/>
</dbReference>
<dbReference type="PANTHER" id="PTHR47534:SF3">
    <property type="entry name" value="ALCOHOL DEHYDROGENASE-LIKE C-TERMINAL DOMAIN-CONTAINING PROTEIN"/>
    <property type="match status" value="1"/>
</dbReference>
<evidence type="ECO:0000256" key="2">
    <source>
        <dbReference type="SAM" id="MobiDB-lite"/>
    </source>
</evidence>